<dbReference type="Proteomes" id="UP000319257">
    <property type="component" value="Unassembled WGS sequence"/>
</dbReference>
<feature type="transmembrane region" description="Helical" evidence="6">
    <location>
        <begin position="286"/>
        <end position="308"/>
    </location>
</feature>
<dbReference type="AlphaFoldDB" id="A0A507AS48"/>
<name>A0A507AS48_9PEZI</name>
<gene>
    <name evidence="7" type="ORF">E0L32_010607</name>
</gene>
<sequence length="578" mass="61856">MICLSKPDENAFRHLTFNQSPSPLAAGHTTRQDFNGLCNLRAHVEGGQDDGSGGGGSSNGGQSGAGCDEKCQSLCAQPEPLGNHHGTEGLSQVLGSSSPHREMLTGRKYQLTPIQGQPPCREKVGSGEKNHSHPTVQLSSPSSPCYSRVWGWIVWALSVLAAASLLSWWRSPAPATRISEPAHTANSANLSKRSSTCATGGANEAEYNTPLHVGALLIILFVSSLACAFPILARRFPGLRIPARFFFAVRHVGTGVLIATAFVHLLPTAFTSLGNPCLSSFWTKDYQAMPGAISLAAIFLVTVIEMVFHPSRHVPPAPIITPAGGVQQQGSAETPGHFGRGCMGSANVMAPIRDMGPLRGRATSIGQGLTRLDAEGREVEQQADDETRDQEQPKHSSEEPVVETIGYDGLTPEQKQRKDLMQCVLLELGILFHSVFIGMALSVSIGNEFVILLIAIVFHQTFEGLALGSRISAIKWPHGSKQPWLMALAYGCTTPIGQAIGLATHTLYSPDSEIGLIVVGVMNAISAGLLTFASLVELLSEDFLSDESWRFLRGKRRVYACLLVFLGAFCMSLVGAWA</sequence>
<evidence type="ECO:0000313" key="7">
    <source>
        <dbReference type="EMBL" id="TPX07711.1"/>
    </source>
</evidence>
<feature type="transmembrane region" description="Helical" evidence="6">
    <location>
        <begin position="245"/>
        <end position="266"/>
    </location>
</feature>
<dbReference type="GeneID" id="41978054"/>
<dbReference type="GO" id="GO:0005385">
    <property type="term" value="F:zinc ion transmembrane transporter activity"/>
    <property type="evidence" value="ECO:0007669"/>
    <property type="project" value="TreeGrafter"/>
</dbReference>
<dbReference type="OrthoDB" id="448280at2759"/>
<dbReference type="InterPro" id="IPR003689">
    <property type="entry name" value="ZIP"/>
</dbReference>
<dbReference type="Pfam" id="PF02535">
    <property type="entry name" value="Zip"/>
    <property type="match status" value="1"/>
</dbReference>
<feature type="compositionally biased region" description="Basic and acidic residues" evidence="5">
    <location>
        <begin position="389"/>
        <end position="398"/>
    </location>
</feature>
<reference evidence="7 8" key="1">
    <citation type="submission" date="2019-06" db="EMBL/GenBank/DDBJ databases">
        <title>Draft genome sequence of the filamentous fungus Phialemoniopsis curvata isolated from diesel fuel.</title>
        <authorList>
            <person name="Varaljay V.A."/>
            <person name="Lyon W.J."/>
            <person name="Crouch A.L."/>
            <person name="Drake C.E."/>
            <person name="Hollomon J.M."/>
            <person name="Nadeau L.J."/>
            <person name="Nunn H.S."/>
            <person name="Stevenson B.S."/>
            <person name="Bojanowski C.L."/>
            <person name="Crookes-Goodson W.J."/>
        </authorList>
    </citation>
    <scope>NUCLEOTIDE SEQUENCE [LARGE SCALE GENOMIC DNA]</scope>
    <source>
        <strain evidence="7 8">D216</strain>
    </source>
</reference>
<keyword evidence="3 6" id="KW-1133">Transmembrane helix</keyword>
<comment type="subcellular location">
    <subcellularLocation>
        <location evidence="1">Membrane</location>
        <topology evidence="1">Multi-pass membrane protein</topology>
    </subcellularLocation>
</comment>
<evidence type="ECO:0000256" key="4">
    <source>
        <dbReference type="ARBA" id="ARBA00023136"/>
    </source>
</evidence>
<feature type="transmembrane region" description="Helical" evidence="6">
    <location>
        <begin position="424"/>
        <end position="443"/>
    </location>
</feature>
<feature type="transmembrane region" description="Helical" evidence="6">
    <location>
        <begin position="514"/>
        <end position="536"/>
    </location>
</feature>
<dbReference type="PANTHER" id="PTHR11040">
    <property type="entry name" value="ZINC/IRON TRANSPORTER"/>
    <property type="match status" value="1"/>
</dbReference>
<feature type="region of interest" description="Disordered" evidence="5">
    <location>
        <begin position="109"/>
        <end position="138"/>
    </location>
</feature>
<evidence type="ECO:0000256" key="5">
    <source>
        <dbReference type="SAM" id="MobiDB-lite"/>
    </source>
</evidence>
<dbReference type="InParanoid" id="A0A507AS48"/>
<dbReference type="STRING" id="1093900.A0A507AS48"/>
<feature type="region of interest" description="Disordered" evidence="5">
    <location>
        <begin position="369"/>
        <end position="401"/>
    </location>
</feature>
<comment type="caution">
    <text evidence="7">The sequence shown here is derived from an EMBL/GenBank/DDBJ whole genome shotgun (WGS) entry which is preliminary data.</text>
</comment>
<dbReference type="PANTHER" id="PTHR11040:SF55">
    <property type="entry name" value="MEMBRANE ZINC ION TRANSPORTER, PUTATIVE (AFU_ORTHOLOGUE AFUA_6G00470)-RELATED"/>
    <property type="match status" value="1"/>
</dbReference>
<feature type="transmembrane region" description="Helical" evidence="6">
    <location>
        <begin position="213"/>
        <end position="233"/>
    </location>
</feature>
<dbReference type="GO" id="GO:0005886">
    <property type="term" value="C:plasma membrane"/>
    <property type="evidence" value="ECO:0007669"/>
    <property type="project" value="TreeGrafter"/>
</dbReference>
<keyword evidence="4 6" id="KW-0472">Membrane</keyword>
<dbReference type="RefSeq" id="XP_030989422.1">
    <property type="nucleotide sequence ID" value="XM_031133244.1"/>
</dbReference>
<dbReference type="EMBL" id="SKBQ01000087">
    <property type="protein sequence ID" value="TPX07711.1"/>
    <property type="molecule type" value="Genomic_DNA"/>
</dbReference>
<protein>
    <submittedName>
        <fullName evidence="7">Uncharacterized protein</fullName>
    </submittedName>
</protein>
<accession>A0A507AS48</accession>
<organism evidence="7 8">
    <name type="scientific">Thyridium curvatum</name>
    <dbReference type="NCBI Taxonomy" id="1093900"/>
    <lineage>
        <taxon>Eukaryota</taxon>
        <taxon>Fungi</taxon>
        <taxon>Dikarya</taxon>
        <taxon>Ascomycota</taxon>
        <taxon>Pezizomycotina</taxon>
        <taxon>Sordariomycetes</taxon>
        <taxon>Sordariomycetidae</taxon>
        <taxon>Thyridiales</taxon>
        <taxon>Thyridiaceae</taxon>
        <taxon>Thyridium</taxon>
    </lineage>
</organism>
<keyword evidence="2 6" id="KW-0812">Transmembrane</keyword>
<evidence type="ECO:0000256" key="3">
    <source>
        <dbReference type="ARBA" id="ARBA00022989"/>
    </source>
</evidence>
<proteinExistence type="predicted"/>
<feature type="transmembrane region" description="Helical" evidence="6">
    <location>
        <begin position="149"/>
        <end position="169"/>
    </location>
</feature>
<evidence type="ECO:0000256" key="2">
    <source>
        <dbReference type="ARBA" id="ARBA00022692"/>
    </source>
</evidence>
<feature type="transmembrane region" description="Helical" evidence="6">
    <location>
        <begin position="487"/>
        <end position="508"/>
    </location>
</feature>
<evidence type="ECO:0000256" key="1">
    <source>
        <dbReference type="ARBA" id="ARBA00004141"/>
    </source>
</evidence>
<feature type="compositionally biased region" description="Basic and acidic residues" evidence="5">
    <location>
        <begin position="120"/>
        <end position="131"/>
    </location>
</feature>
<keyword evidence="8" id="KW-1185">Reference proteome</keyword>
<evidence type="ECO:0000256" key="6">
    <source>
        <dbReference type="SAM" id="Phobius"/>
    </source>
</evidence>
<feature type="transmembrane region" description="Helical" evidence="6">
    <location>
        <begin position="449"/>
        <end position="467"/>
    </location>
</feature>
<feature type="transmembrane region" description="Helical" evidence="6">
    <location>
        <begin position="557"/>
        <end position="577"/>
    </location>
</feature>
<evidence type="ECO:0000313" key="8">
    <source>
        <dbReference type="Proteomes" id="UP000319257"/>
    </source>
</evidence>